<dbReference type="OrthoDB" id="203796at2759"/>
<protein>
    <submittedName>
        <fullName evidence="2">Uncharacterized protein</fullName>
    </submittedName>
</protein>
<gene>
    <name evidence="2" type="ORF">NA56DRAFT_385430</name>
</gene>
<evidence type="ECO:0000313" key="2">
    <source>
        <dbReference type="EMBL" id="PMD25776.1"/>
    </source>
</evidence>
<proteinExistence type="predicted"/>
<dbReference type="AlphaFoldDB" id="A0A2J6QHN5"/>
<evidence type="ECO:0000256" key="1">
    <source>
        <dbReference type="SAM" id="MobiDB-lite"/>
    </source>
</evidence>
<feature type="region of interest" description="Disordered" evidence="1">
    <location>
        <begin position="1"/>
        <end position="80"/>
    </location>
</feature>
<accession>A0A2J6QHN5</accession>
<organism evidence="2 3">
    <name type="scientific">Hyaloscypha hepaticicola</name>
    <dbReference type="NCBI Taxonomy" id="2082293"/>
    <lineage>
        <taxon>Eukaryota</taxon>
        <taxon>Fungi</taxon>
        <taxon>Dikarya</taxon>
        <taxon>Ascomycota</taxon>
        <taxon>Pezizomycotina</taxon>
        <taxon>Leotiomycetes</taxon>
        <taxon>Helotiales</taxon>
        <taxon>Hyaloscyphaceae</taxon>
        <taxon>Hyaloscypha</taxon>
    </lineage>
</organism>
<evidence type="ECO:0000313" key="3">
    <source>
        <dbReference type="Proteomes" id="UP000235672"/>
    </source>
</evidence>
<feature type="compositionally biased region" description="Low complexity" evidence="1">
    <location>
        <begin position="26"/>
        <end position="37"/>
    </location>
</feature>
<reference evidence="2 3" key="1">
    <citation type="submission" date="2016-05" db="EMBL/GenBank/DDBJ databases">
        <title>A degradative enzymes factory behind the ericoid mycorrhizal symbiosis.</title>
        <authorList>
            <consortium name="DOE Joint Genome Institute"/>
            <person name="Martino E."/>
            <person name="Morin E."/>
            <person name="Grelet G."/>
            <person name="Kuo A."/>
            <person name="Kohler A."/>
            <person name="Daghino S."/>
            <person name="Barry K."/>
            <person name="Choi C."/>
            <person name="Cichocki N."/>
            <person name="Clum A."/>
            <person name="Copeland A."/>
            <person name="Hainaut M."/>
            <person name="Haridas S."/>
            <person name="Labutti K."/>
            <person name="Lindquist E."/>
            <person name="Lipzen A."/>
            <person name="Khouja H.-R."/>
            <person name="Murat C."/>
            <person name="Ohm R."/>
            <person name="Olson A."/>
            <person name="Spatafora J."/>
            <person name="Veneault-Fourrey C."/>
            <person name="Henrissat B."/>
            <person name="Grigoriev I."/>
            <person name="Martin F."/>
            <person name="Perotto S."/>
        </authorList>
    </citation>
    <scope>NUCLEOTIDE SEQUENCE [LARGE SCALE GENOMIC DNA]</scope>
    <source>
        <strain evidence="2 3">UAMH 7357</strain>
    </source>
</reference>
<dbReference type="Proteomes" id="UP000235672">
    <property type="component" value="Unassembled WGS sequence"/>
</dbReference>
<keyword evidence="3" id="KW-1185">Reference proteome</keyword>
<name>A0A2J6QHN5_9HELO</name>
<dbReference type="PANTHER" id="PTHR37848">
    <property type="entry name" value="EXPRESSED PROTEIN"/>
    <property type="match status" value="1"/>
</dbReference>
<dbReference type="PANTHER" id="PTHR37848:SF1">
    <property type="entry name" value="SUN DOMAIN-CONTAINING PROTEIN"/>
    <property type="match status" value="1"/>
</dbReference>
<sequence>MSSPQPTIPRKDLSDPSYAVHRPRISQSGPSSSSQSQNTDPPEDEDERPNTPPPYSGPTSPQITAPPAPQSQPIYPGLPRLDYSLYSPQTFTLSPDFTTLTSYSPALSTNPASLLNLIQALSTIPPKPTIRIQGSTNNELDFDVRINIMNLIVPEDGKGNMEGGRGRGRMNYVKLIGKGEMGYRGDFKKTTEPEREGLEEWCKGYCEDSAGIKQFALERIVTNWDTSYLEGRLLSLISSTSYRGHVKISFPLTHSRVVIHSPDKVNRFFSNVAKVFTGTKKYEVVKSVWPYADVARGEMGRRCAVQEEEVWFADWKDAIRHAVLAKRKGWVTVEDRLEFLMEPRGEEKGKGVEW</sequence>
<dbReference type="EMBL" id="KZ613469">
    <property type="protein sequence ID" value="PMD25776.1"/>
    <property type="molecule type" value="Genomic_DNA"/>
</dbReference>